<protein>
    <submittedName>
        <fullName evidence="1">Uncharacterized protein</fullName>
    </submittedName>
</protein>
<comment type="caution">
    <text evidence="1">The sequence shown here is derived from an EMBL/GenBank/DDBJ whole genome shotgun (WGS) entry which is preliminary data.</text>
</comment>
<proteinExistence type="predicted"/>
<reference evidence="1" key="1">
    <citation type="thesis" date="2020" institute="ProQuest LLC" country="789 East Eisenhower Parkway, Ann Arbor, MI, USA">
        <title>Comparative Genomics and Chromosome Evolution.</title>
        <authorList>
            <person name="Mudd A.B."/>
        </authorList>
    </citation>
    <scope>NUCLEOTIDE SEQUENCE</scope>
    <source>
        <strain evidence="1">HN-11 Male</strain>
        <tissue evidence="1">Kidney and liver</tissue>
    </source>
</reference>
<sequence length="76" mass="8685">MHKPESEHFYCTDPTKMRLTPQLWLQKLPVCIRPNYPIGTIFRKQYSKYKAEHCAEAAVSSCGSSLAMLLEGRIAL</sequence>
<dbReference type="EMBL" id="WNTK01000001">
    <property type="protein sequence ID" value="KAG9491427.1"/>
    <property type="molecule type" value="Genomic_DNA"/>
</dbReference>
<accession>A0A8J6FNW6</accession>
<dbReference type="Proteomes" id="UP000770717">
    <property type="component" value="Unassembled WGS sequence"/>
</dbReference>
<name>A0A8J6FNW6_ELECQ</name>
<evidence type="ECO:0000313" key="2">
    <source>
        <dbReference type="Proteomes" id="UP000770717"/>
    </source>
</evidence>
<dbReference type="AlphaFoldDB" id="A0A8J6FNW6"/>
<keyword evidence="2" id="KW-1185">Reference proteome</keyword>
<gene>
    <name evidence="1" type="ORF">GDO78_000102</name>
</gene>
<evidence type="ECO:0000313" key="1">
    <source>
        <dbReference type="EMBL" id="KAG9491427.1"/>
    </source>
</evidence>
<organism evidence="1 2">
    <name type="scientific">Eleutherodactylus coqui</name>
    <name type="common">Puerto Rican coqui</name>
    <dbReference type="NCBI Taxonomy" id="57060"/>
    <lineage>
        <taxon>Eukaryota</taxon>
        <taxon>Metazoa</taxon>
        <taxon>Chordata</taxon>
        <taxon>Craniata</taxon>
        <taxon>Vertebrata</taxon>
        <taxon>Euteleostomi</taxon>
        <taxon>Amphibia</taxon>
        <taxon>Batrachia</taxon>
        <taxon>Anura</taxon>
        <taxon>Neobatrachia</taxon>
        <taxon>Hyloidea</taxon>
        <taxon>Eleutherodactylidae</taxon>
        <taxon>Eleutherodactylinae</taxon>
        <taxon>Eleutherodactylus</taxon>
        <taxon>Eleutherodactylus</taxon>
    </lineage>
</organism>